<proteinExistence type="predicted"/>
<name>A0A6J4JG91_9PROT</name>
<feature type="region of interest" description="Disordered" evidence="1">
    <location>
        <begin position="27"/>
        <end position="101"/>
    </location>
</feature>
<accession>A0A6J4JG91</accession>
<protein>
    <submittedName>
        <fullName evidence="2">SSU ribosomal protein S14p (S29e) @ SSU ribosomal protein S14p (S29e), zinc-independent</fullName>
    </submittedName>
</protein>
<reference evidence="2" key="1">
    <citation type="submission" date="2020-02" db="EMBL/GenBank/DDBJ databases">
        <authorList>
            <person name="Meier V. D."/>
        </authorList>
    </citation>
    <scope>NUCLEOTIDE SEQUENCE</scope>
    <source>
        <strain evidence="2">AVDCRST_MAG27</strain>
    </source>
</reference>
<dbReference type="EMBL" id="CADCTD010000151">
    <property type="protein sequence ID" value="CAA9275478.1"/>
    <property type="molecule type" value="Genomic_DNA"/>
</dbReference>
<feature type="non-terminal residue" evidence="2">
    <location>
        <position position="101"/>
    </location>
</feature>
<dbReference type="GO" id="GO:0005840">
    <property type="term" value="C:ribosome"/>
    <property type="evidence" value="ECO:0007669"/>
    <property type="project" value="UniProtKB-KW"/>
</dbReference>
<dbReference type="AlphaFoldDB" id="A0A6J4JG91"/>
<keyword evidence="2" id="KW-0687">Ribonucleoprotein</keyword>
<sequence>GQDFGSREEQASGEALVDACCQARGAEGYRHGSHPAGRGPVRCDLEARPAAAQRRQGARAPALRADRPPARQLSQVQAEPEHAAGARQYRPASRRDQGQLV</sequence>
<gene>
    <name evidence="2" type="ORF">AVDCRST_MAG27-3388</name>
</gene>
<evidence type="ECO:0000256" key="1">
    <source>
        <dbReference type="SAM" id="MobiDB-lite"/>
    </source>
</evidence>
<feature type="compositionally biased region" description="Low complexity" evidence="1">
    <location>
        <begin position="48"/>
        <end position="63"/>
    </location>
</feature>
<evidence type="ECO:0000313" key="2">
    <source>
        <dbReference type="EMBL" id="CAA9275478.1"/>
    </source>
</evidence>
<organism evidence="2">
    <name type="scientific">uncultured Craurococcus sp</name>
    <dbReference type="NCBI Taxonomy" id="1135998"/>
    <lineage>
        <taxon>Bacteria</taxon>
        <taxon>Pseudomonadati</taxon>
        <taxon>Pseudomonadota</taxon>
        <taxon>Alphaproteobacteria</taxon>
        <taxon>Acetobacterales</taxon>
        <taxon>Acetobacteraceae</taxon>
        <taxon>Craurococcus</taxon>
        <taxon>environmental samples</taxon>
    </lineage>
</organism>
<feature type="non-terminal residue" evidence="2">
    <location>
        <position position="1"/>
    </location>
</feature>
<keyword evidence="2" id="KW-0689">Ribosomal protein</keyword>